<evidence type="ECO:0000256" key="1">
    <source>
        <dbReference type="SAM" id="Coils"/>
    </source>
</evidence>
<evidence type="ECO:0000313" key="2">
    <source>
        <dbReference type="EMBL" id="PJE36035.1"/>
    </source>
</evidence>
<accession>A0A2M8IZT8</accession>
<keyword evidence="1" id="KW-0175">Coiled coil</keyword>
<feature type="coiled-coil region" evidence="1">
    <location>
        <begin position="222"/>
        <end position="256"/>
    </location>
</feature>
<gene>
    <name evidence="2" type="ORF">CVM52_14150</name>
</gene>
<dbReference type="RefSeq" id="WP_133119850.1">
    <property type="nucleotide sequence ID" value="NZ_PGTB01000060.1"/>
</dbReference>
<dbReference type="AlphaFoldDB" id="A0A2M8IZT8"/>
<dbReference type="EMBL" id="PGTB01000060">
    <property type="protein sequence ID" value="PJE36035.1"/>
    <property type="molecule type" value="Genomic_DNA"/>
</dbReference>
<sequence>MKLFSVSIGLILAALAVFYVPVSFAVDGFGLIVNPGGVRTIRATEAGTVLHFASDEGQFQPGQIVSAVTYSEAVAENALLLGTMHRELAKVDADHLEKTSKLQVEIDRDRAKKTATAGRVAARDVLIADTAEVLAALQDFTLESLSDITSLNEERLAQLAQLEELVKKSKEASALPAQRIATMMEDIQSDRLSVITSKGATFSTDKMILDMVKGQNDLIYSNSIDEAEIEILARQIADLEAQIAELDRLRDKQHAETEARYLAKAMLPQVAIANEVSVDMRTLQASRADVARADALRLLATGTPVAGISFLIYGAPQQGAITLHHGPREVELSLPVDRAAMRAALEDAGLAVKEISQDEQTIGAIDVVSVFVALARLPQDRVAITSARARDAFDRPVQVVADISLPDSFGARQAAGPSREIIGFLENRHSVVLQPGQRVRGSINDTRTGSEIVFDATLLKRDVSTVDTRELGIRLGNQSLADKIIRRGVLSQVVVEVSESSAEEISHLPGAVVHLSFPLARQSLFNFLMAKNAEI</sequence>
<dbReference type="OrthoDB" id="7807984at2"/>
<organism evidence="2 3">
    <name type="scientific">Pseudooceanicola lipolyticus</name>
    <dbReference type="NCBI Taxonomy" id="2029104"/>
    <lineage>
        <taxon>Bacteria</taxon>
        <taxon>Pseudomonadati</taxon>
        <taxon>Pseudomonadota</taxon>
        <taxon>Alphaproteobacteria</taxon>
        <taxon>Rhodobacterales</taxon>
        <taxon>Paracoccaceae</taxon>
        <taxon>Pseudooceanicola</taxon>
    </lineage>
</organism>
<reference evidence="2 3" key="1">
    <citation type="journal article" date="2018" name="Int. J. Syst. Evol. Microbiol.">
        <title>Pseudooceanicola lipolyticus sp. nov., a marine alphaproteobacterium, reclassification of Oceanicola flagellatus as Pseudooceanicola flagellatus comb. nov. and emended description of the genus Pseudooceanicola.</title>
        <authorList>
            <person name="Huang M.-M."/>
            <person name="Guo L.-L."/>
            <person name="Wu Y.-H."/>
            <person name="Lai Q.-L."/>
            <person name="Shao Z.-Z."/>
            <person name="Wang C.-S."/>
            <person name="Wu M."/>
            <person name="Xu X.-W."/>
        </authorList>
    </citation>
    <scope>NUCLEOTIDE SEQUENCE [LARGE SCALE GENOMIC DNA]</scope>
    <source>
        <strain evidence="2 3">157</strain>
    </source>
</reference>
<keyword evidence="3" id="KW-1185">Reference proteome</keyword>
<dbReference type="Proteomes" id="UP000231553">
    <property type="component" value="Unassembled WGS sequence"/>
</dbReference>
<comment type="caution">
    <text evidence="2">The sequence shown here is derived from an EMBL/GenBank/DDBJ whole genome shotgun (WGS) entry which is preliminary data.</text>
</comment>
<evidence type="ECO:0000313" key="3">
    <source>
        <dbReference type="Proteomes" id="UP000231553"/>
    </source>
</evidence>
<protein>
    <submittedName>
        <fullName evidence="2">Uncharacterized protein</fullName>
    </submittedName>
</protein>
<name>A0A2M8IZT8_9RHOB</name>
<proteinExistence type="predicted"/>